<dbReference type="Proteomes" id="UP000007266">
    <property type="component" value="Linkage group 9"/>
</dbReference>
<name>A0A139WB98_TRICA</name>
<feature type="chain" id="PRO_5007299576" evidence="2">
    <location>
        <begin position="21"/>
        <end position="259"/>
    </location>
</feature>
<dbReference type="EMBL" id="KQ971372">
    <property type="protein sequence ID" value="KYB25224.1"/>
    <property type="molecule type" value="Genomic_DNA"/>
</dbReference>
<keyword evidence="2" id="KW-0732">Signal</keyword>
<organism evidence="3 4">
    <name type="scientific">Tribolium castaneum</name>
    <name type="common">Red flour beetle</name>
    <dbReference type="NCBI Taxonomy" id="7070"/>
    <lineage>
        <taxon>Eukaryota</taxon>
        <taxon>Metazoa</taxon>
        <taxon>Ecdysozoa</taxon>
        <taxon>Arthropoda</taxon>
        <taxon>Hexapoda</taxon>
        <taxon>Insecta</taxon>
        <taxon>Pterygota</taxon>
        <taxon>Neoptera</taxon>
        <taxon>Endopterygota</taxon>
        <taxon>Coleoptera</taxon>
        <taxon>Polyphaga</taxon>
        <taxon>Cucujiformia</taxon>
        <taxon>Tenebrionidae</taxon>
        <taxon>Tenebrionidae incertae sedis</taxon>
        <taxon>Tribolium</taxon>
    </lineage>
</organism>
<evidence type="ECO:0000256" key="2">
    <source>
        <dbReference type="SAM" id="SignalP"/>
    </source>
</evidence>
<keyword evidence="4" id="KW-1185">Reference proteome</keyword>
<sequence>MWVSSIAIVTALVCPHLTSCYNTNRQIVLVKDNNCGYYDNPVFKVTPSFIQSRMGPVQPTQQVVLVDNRLRKETPYYNTYHTHPGAVDPRQQYQPKVPVTYFPNITPADLTELHTSHLEEEPEEDIKVDYNKMWKVGEIPASKSITALPDVYVKPDDAPPIVDMLSMEQSELTEEAHDMENVEIEEKYLKEPLSQTKEVIIEKVTTRPEPSSTSNPALAMFKEIDMSKKTPEEKRKNRLKQKLRFLNLSDVRMEELRKL</sequence>
<feature type="signal peptide" evidence="2">
    <location>
        <begin position="1"/>
        <end position="20"/>
    </location>
</feature>
<protein>
    <submittedName>
        <fullName evidence="3">Uncharacterized protein</fullName>
    </submittedName>
</protein>
<feature type="region of interest" description="Disordered" evidence="1">
    <location>
        <begin position="205"/>
        <end position="238"/>
    </location>
</feature>
<gene>
    <name evidence="3" type="primary">AUGUSTUS-3.0.2_34368</name>
    <name evidence="3" type="ORF">TcasGA2_TC034368</name>
</gene>
<dbReference type="InParanoid" id="A0A139WB98"/>
<evidence type="ECO:0000313" key="3">
    <source>
        <dbReference type="EMBL" id="KYB25224.1"/>
    </source>
</evidence>
<reference evidence="3 4" key="2">
    <citation type="journal article" date="2010" name="Nucleic Acids Res.">
        <title>BeetleBase in 2010: revisions to provide comprehensive genomic information for Tribolium castaneum.</title>
        <authorList>
            <person name="Kim H.S."/>
            <person name="Murphy T."/>
            <person name="Xia J."/>
            <person name="Caragea D."/>
            <person name="Park Y."/>
            <person name="Beeman R.W."/>
            <person name="Lorenzen M.D."/>
            <person name="Butcher S."/>
            <person name="Manak J.R."/>
            <person name="Brown S.J."/>
        </authorList>
    </citation>
    <scope>GENOME REANNOTATION</scope>
    <source>
        <strain evidence="3 4">Georgia GA2</strain>
    </source>
</reference>
<evidence type="ECO:0000256" key="1">
    <source>
        <dbReference type="SAM" id="MobiDB-lite"/>
    </source>
</evidence>
<reference evidence="3 4" key="1">
    <citation type="journal article" date="2008" name="Nature">
        <title>The genome of the model beetle and pest Tribolium castaneum.</title>
        <authorList>
            <consortium name="Tribolium Genome Sequencing Consortium"/>
            <person name="Richards S."/>
            <person name="Gibbs R.A."/>
            <person name="Weinstock G.M."/>
            <person name="Brown S.J."/>
            <person name="Denell R."/>
            <person name="Beeman R.W."/>
            <person name="Gibbs R."/>
            <person name="Beeman R.W."/>
            <person name="Brown S.J."/>
            <person name="Bucher G."/>
            <person name="Friedrich M."/>
            <person name="Grimmelikhuijzen C.J."/>
            <person name="Klingler M."/>
            <person name="Lorenzen M."/>
            <person name="Richards S."/>
            <person name="Roth S."/>
            <person name="Schroder R."/>
            <person name="Tautz D."/>
            <person name="Zdobnov E.M."/>
            <person name="Muzny D."/>
            <person name="Gibbs R.A."/>
            <person name="Weinstock G.M."/>
            <person name="Attaway T."/>
            <person name="Bell S."/>
            <person name="Buhay C.J."/>
            <person name="Chandrabose M.N."/>
            <person name="Chavez D."/>
            <person name="Clerk-Blankenburg K.P."/>
            <person name="Cree A."/>
            <person name="Dao M."/>
            <person name="Davis C."/>
            <person name="Chacko J."/>
            <person name="Dinh H."/>
            <person name="Dugan-Rocha S."/>
            <person name="Fowler G."/>
            <person name="Garner T.T."/>
            <person name="Garnes J."/>
            <person name="Gnirke A."/>
            <person name="Hawes A."/>
            <person name="Hernandez J."/>
            <person name="Hines S."/>
            <person name="Holder M."/>
            <person name="Hume J."/>
            <person name="Jhangiani S.N."/>
            <person name="Joshi V."/>
            <person name="Khan Z.M."/>
            <person name="Jackson L."/>
            <person name="Kovar C."/>
            <person name="Kowis A."/>
            <person name="Lee S."/>
            <person name="Lewis L.R."/>
            <person name="Margolis J."/>
            <person name="Morgan M."/>
            <person name="Nazareth L.V."/>
            <person name="Nguyen N."/>
            <person name="Okwuonu G."/>
            <person name="Parker D."/>
            <person name="Richards S."/>
            <person name="Ruiz S.J."/>
            <person name="Santibanez J."/>
            <person name="Savard J."/>
            <person name="Scherer S.E."/>
            <person name="Schneider B."/>
            <person name="Sodergren E."/>
            <person name="Tautz D."/>
            <person name="Vattahil S."/>
            <person name="Villasana D."/>
            <person name="White C.S."/>
            <person name="Wright R."/>
            <person name="Park Y."/>
            <person name="Beeman R.W."/>
            <person name="Lord J."/>
            <person name="Oppert B."/>
            <person name="Lorenzen M."/>
            <person name="Brown S."/>
            <person name="Wang L."/>
            <person name="Savard J."/>
            <person name="Tautz D."/>
            <person name="Richards S."/>
            <person name="Weinstock G."/>
            <person name="Gibbs R.A."/>
            <person name="Liu Y."/>
            <person name="Worley K."/>
            <person name="Weinstock G."/>
            <person name="Elsik C.G."/>
            <person name="Reese J.T."/>
            <person name="Elhaik E."/>
            <person name="Landan G."/>
            <person name="Graur D."/>
            <person name="Arensburger P."/>
            <person name="Atkinson P."/>
            <person name="Beeman R.W."/>
            <person name="Beidler J."/>
            <person name="Brown S.J."/>
            <person name="Demuth J.P."/>
            <person name="Drury D.W."/>
            <person name="Du Y.Z."/>
            <person name="Fujiwara H."/>
            <person name="Lorenzen M."/>
            <person name="Maselli V."/>
            <person name="Osanai M."/>
            <person name="Park Y."/>
            <person name="Robertson H.M."/>
            <person name="Tu Z."/>
            <person name="Wang J.J."/>
            <person name="Wang S."/>
            <person name="Richards S."/>
            <person name="Song H."/>
            <person name="Zhang L."/>
            <person name="Sodergren E."/>
            <person name="Werner D."/>
            <person name="Stanke M."/>
            <person name="Morgenstern B."/>
            <person name="Solovyev V."/>
            <person name="Kosarev P."/>
            <person name="Brown G."/>
            <person name="Chen H.C."/>
            <person name="Ermolaeva O."/>
            <person name="Hlavina W."/>
            <person name="Kapustin Y."/>
            <person name="Kiryutin B."/>
            <person name="Kitts P."/>
            <person name="Maglott D."/>
            <person name="Pruitt K."/>
            <person name="Sapojnikov V."/>
            <person name="Souvorov A."/>
            <person name="Mackey A.J."/>
            <person name="Waterhouse R.M."/>
            <person name="Wyder S."/>
            <person name="Zdobnov E.M."/>
            <person name="Zdobnov E.M."/>
            <person name="Wyder S."/>
            <person name="Kriventseva E.V."/>
            <person name="Kadowaki T."/>
            <person name="Bork P."/>
            <person name="Aranda M."/>
            <person name="Bao R."/>
            <person name="Beermann A."/>
            <person name="Berns N."/>
            <person name="Bolognesi R."/>
            <person name="Bonneton F."/>
            <person name="Bopp D."/>
            <person name="Brown S.J."/>
            <person name="Bucher G."/>
            <person name="Butts T."/>
            <person name="Chaumot A."/>
            <person name="Denell R.E."/>
            <person name="Ferrier D.E."/>
            <person name="Friedrich M."/>
            <person name="Gordon C.M."/>
            <person name="Jindra M."/>
            <person name="Klingler M."/>
            <person name="Lan Q."/>
            <person name="Lattorff H.M."/>
            <person name="Laudet V."/>
            <person name="von Levetsow C."/>
            <person name="Liu Z."/>
            <person name="Lutz R."/>
            <person name="Lynch J.A."/>
            <person name="da Fonseca R.N."/>
            <person name="Posnien N."/>
            <person name="Reuter R."/>
            <person name="Roth S."/>
            <person name="Savard J."/>
            <person name="Schinko J.B."/>
            <person name="Schmitt C."/>
            <person name="Schoppmeier M."/>
            <person name="Schroder R."/>
            <person name="Shippy T.D."/>
            <person name="Simonnet F."/>
            <person name="Marques-Souza H."/>
            <person name="Tautz D."/>
            <person name="Tomoyasu Y."/>
            <person name="Trauner J."/>
            <person name="Van der Zee M."/>
            <person name="Vervoort M."/>
            <person name="Wittkopp N."/>
            <person name="Wimmer E.A."/>
            <person name="Yang X."/>
            <person name="Jones A.K."/>
            <person name="Sattelle D.B."/>
            <person name="Ebert P.R."/>
            <person name="Nelson D."/>
            <person name="Scott J.G."/>
            <person name="Beeman R.W."/>
            <person name="Muthukrishnan S."/>
            <person name="Kramer K.J."/>
            <person name="Arakane Y."/>
            <person name="Beeman R.W."/>
            <person name="Zhu Q."/>
            <person name="Hogenkamp D."/>
            <person name="Dixit R."/>
            <person name="Oppert B."/>
            <person name="Jiang H."/>
            <person name="Zou Z."/>
            <person name="Marshall J."/>
            <person name="Elpidina E."/>
            <person name="Vinokurov K."/>
            <person name="Oppert C."/>
            <person name="Zou Z."/>
            <person name="Evans J."/>
            <person name="Lu Z."/>
            <person name="Zhao P."/>
            <person name="Sumathipala N."/>
            <person name="Altincicek B."/>
            <person name="Vilcinskas A."/>
            <person name="Williams M."/>
            <person name="Hultmark D."/>
            <person name="Hetru C."/>
            <person name="Jiang H."/>
            <person name="Grimmelikhuijzen C.J."/>
            <person name="Hauser F."/>
            <person name="Cazzamali G."/>
            <person name="Williamson M."/>
            <person name="Park Y."/>
            <person name="Li B."/>
            <person name="Tanaka Y."/>
            <person name="Predel R."/>
            <person name="Neupert S."/>
            <person name="Schachtner J."/>
            <person name="Verleyen P."/>
            <person name="Raible F."/>
            <person name="Bork P."/>
            <person name="Friedrich M."/>
            <person name="Walden K.K."/>
            <person name="Robertson H.M."/>
            <person name="Angeli S."/>
            <person name="Foret S."/>
            <person name="Bucher G."/>
            <person name="Schuetz S."/>
            <person name="Maleszka R."/>
            <person name="Wimmer E.A."/>
            <person name="Beeman R.W."/>
            <person name="Lorenzen M."/>
            <person name="Tomoyasu Y."/>
            <person name="Miller S.C."/>
            <person name="Grossmann D."/>
            <person name="Bucher G."/>
        </authorList>
    </citation>
    <scope>NUCLEOTIDE SEQUENCE [LARGE SCALE GENOMIC DNA]</scope>
    <source>
        <strain evidence="3 4">Georgia GA2</strain>
    </source>
</reference>
<evidence type="ECO:0000313" key="4">
    <source>
        <dbReference type="Proteomes" id="UP000007266"/>
    </source>
</evidence>
<dbReference type="AlphaFoldDB" id="A0A139WB98"/>
<proteinExistence type="predicted"/>
<accession>A0A139WB98</accession>
<feature type="compositionally biased region" description="Basic and acidic residues" evidence="1">
    <location>
        <begin position="222"/>
        <end position="235"/>
    </location>
</feature>